<evidence type="ECO:0000313" key="4">
    <source>
        <dbReference type="Proteomes" id="UP000184164"/>
    </source>
</evidence>
<keyword evidence="1" id="KW-0732">Signal</keyword>
<dbReference type="RefSeq" id="WP_073003217.1">
    <property type="nucleotide sequence ID" value="NZ_FQUM01000011.1"/>
</dbReference>
<keyword evidence="4" id="KW-1185">Reference proteome</keyword>
<feature type="chain" id="PRO_5009910058" evidence="1">
    <location>
        <begin position="20"/>
        <end position="307"/>
    </location>
</feature>
<evidence type="ECO:0000256" key="1">
    <source>
        <dbReference type="SAM" id="SignalP"/>
    </source>
</evidence>
<reference evidence="3 4" key="1">
    <citation type="submission" date="2016-11" db="EMBL/GenBank/DDBJ databases">
        <authorList>
            <person name="Jaros S."/>
            <person name="Januszkiewicz K."/>
            <person name="Wedrychowicz H."/>
        </authorList>
    </citation>
    <scope>NUCLEOTIDE SEQUENCE [LARGE SCALE GENOMIC DNA]</scope>
    <source>
        <strain evidence="3 4">DSM 26910</strain>
    </source>
</reference>
<protein>
    <submittedName>
        <fullName evidence="3">Cleaved Adhesin Domain</fullName>
    </submittedName>
</protein>
<organism evidence="3 4">
    <name type="scientific">Mariniphaga anaerophila</name>
    <dbReference type="NCBI Taxonomy" id="1484053"/>
    <lineage>
        <taxon>Bacteria</taxon>
        <taxon>Pseudomonadati</taxon>
        <taxon>Bacteroidota</taxon>
        <taxon>Bacteroidia</taxon>
        <taxon>Marinilabiliales</taxon>
        <taxon>Prolixibacteraceae</taxon>
        <taxon>Mariniphaga</taxon>
    </lineage>
</organism>
<evidence type="ECO:0000313" key="3">
    <source>
        <dbReference type="EMBL" id="SHF87198.1"/>
    </source>
</evidence>
<dbReference type="Proteomes" id="UP000184164">
    <property type="component" value="Unassembled WGS sequence"/>
</dbReference>
<dbReference type="AlphaFoldDB" id="A0A1M5F741"/>
<dbReference type="EMBL" id="FQUM01000011">
    <property type="protein sequence ID" value="SHF87198.1"/>
    <property type="molecule type" value="Genomic_DNA"/>
</dbReference>
<accession>A0A1M5F741</accession>
<dbReference type="STRING" id="1484053.SAMN05444274_11141"/>
<dbReference type="Gene3D" id="2.60.120.200">
    <property type="match status" value="1"/>
</dbReference>
<gene>
    <name evidence="3" type="ORF">SAMN05444274_11141</name>
</gene>
<name>A0A1M5F741_9BACT</name>
<feature type="domain" description="Cleaved adhesin" evidence="2">
    <location>
        <begin position="155"/>
        <end position="292"/>
    </location>
</feature>
<dbReference type="NCBIfam" id="NF038128">
    <property type="entry name" value="choice_anch_J"/>
    <property type="match status" value="1"/>
</dbReference>
<sequence length="307" mass="33359">MKNYIKLFILMLAGTTAFSSCQEELVNPDDYRIEYDETKAPELSEVSIVKVSAEYAVLTANADTAAIDRGFLLSESETDFSSAEVISVTKDANVVEVEEDGTYTLVASSLQGQKAYYFKAFATNYEGGTTVSEVQSFTTREGVTAYEISIASNSAEEWAAAGFESIDKDGDGNGWAMTDYDEEGTQKAFVSYSWLNAPLTPENYLVFPELTLEGVDGMITVNVKAGDASYSAETFKVVASDSPITEENCREAEVLSTNTLSDGDEFSAAVAVPSKFEGKKVYIALVHTECTDNYAIFFLGAKLTYAK</sequence>
<dbReference type="PROSITE" id="PS51257">
    <property type="entry name" value="PROKAR_LIPOPROTEIN"/>
    <property type="match status" value="1"/>
</dbReference>
<feature type="signal peptide" evidence="1">
    <location>
        <begin position="1"/>
        <end position="19"/>
    </location>
</feature>
<dbReference type="OrthoDB" id="1076849at2"/>
<evidence type="ECO:0000259" key="2">
    <source>
        <dbReference type="Pfam" id="PF07675"/>
    </source>
</evidence>
<dbReference type="InterPro" id="IPR011628">
    <property type="entry name" value="Cleaved_adhesin"/>
</dbReference>
<dbReference type="Pfam" id="PF07675">
    <property type="entry name" value="Cleaved_Adhesin"/>
    <property type="match status" value="1"/>
</dbReference>
<proteinExistence type="predicted"/>